<dbReference type="InterPro" id="IPR014710">
    <property type="entry name" value="RmlC-like_jellyroll"/>
</dbReference>
<name>A0A9E9LQE1_9BURK</name>
<sequence length="202" mass="23323">MALIANHPEKNIIRVQLSQNCILKELSQNELAELEPHLDISDHSKGDCLTHQGDRDLEVIFVLDGILKRSVANQHAKEMILRFTSERYMEATYASWKFNKAAPFSVITVTKARIARIAMPQWVAFIETHPVLKQRFEMEVMRIMSSIMSHTISLHLLDAPGRVHRFLRKHPDLFDRMPKKELASYLNLSPETLSRLKNQGKI</sequence>
<evidence type="ECO:0000313" key="2">
    <source>
        <dbReference type="EMBL" id="WAV91529.1"/>
    </source>
</evidence>
<dbReference type="Gene3D" id="2.60.120.10">
    <property type="entry name" value="Jelly Rolls"/>
    <property type="match status" value="1"/>
</dbReference>
<dbReference type="EMBL" id="CP098251">
    <property type="protein sequence ID" value="WAV91529.1"/>
    <property type="molecule type" value="Genomic_DNA"/>
</dbReference>
<evidence type="ECO:0000313" key="4">
    <source>
        <dbReference type="Proteomes" id="UP001164794"/>
    </source>
</evidence>
<protein>
    <submittedName>
        <fullName evidence="2">Crp/Fnr family transcriptional regulator</fullName>
    </submittedName>
</protein>
<dbReference type="CDD" id="cd00038">
    <property type="entry name" value="CAP_ED"/>
    <property type="match status" value="1"/>
</dbReference>
<reference evidence="2" key="2">
    <citation type="journal article" date="2022" name="Front. Microbiol.">
        <title>New perspectives on an old grouping: The genomic and phenotypic variability of Oxalobacter formigenes and the implications for calcium oxalate stone prevention.</title>
        <authorList>
            <person name="Chmiel J.A."/>
            <person name="Carr C."/>
            <person name="Stuivenberg G.A."/>
            <person name="Venema R."/>
            <person name="Chanyi R.M."/>
            <person name="Al K.F."/>
            <person name="Giguere D."/>
            <person name="Say H."/>
            <person name="Akouris P.P."/>
            <person name="Dominguez Romero S.A."/>
            <person name="Kwong A."/>
            <person name="Tai V."/>
            <person name="Koval S.F."/>
            <person name="Razvi H."/>
            <person name="Bjazevic J."/>
            <person name="Burton J.P."/>
        </authorList>
    </citation>
    <scope>NUCLEOTIDE SEQUENCE</scope>
    <source>
        <strain evidence="2">OxK</strain>
    </source>
</reference>
<reference evidence="3" key="1">
    <citation type="journal article" date="2022" name="Front. Microbiol.">
        <title>New perspectives on an old grouping: The genomic and phenotypic variability of Oxalobacter formigenes and the implications for calcium oxalate stone prevention.</title>
        <authorList>
            <person name="Chmiel J.A."/>
            <person name="Carr C."/>
            <person name="Stuivenberg G.A."/>
            <person name="Venema R."/>
            <person name="Chanyi R.M."/>
            <person name="Al K.F."/>
            <person name="Giguere D."/>
            <person name="Say H."/>
            <person name="Akouris P.P."/>
            <person name="Dominguez Romero S.A."/>
            <person name="Kwong A."/>
            <person name="Tai V."/>
            <person name="Koval S.F."/>
            <person name="Razvi H."/>
            <person name="Bjazevic J."/>
            <person name="Burton J.P."/>
        </authorList>
    </citation>
    <scope>NUCLEOTIDE SEQUENCE</scope>
    <source>
        <strain evidence="3">HOxNP-1</strain>
    </source>
</reference>
<keyword evidence="4" id="KW-1185">Reference proteome</keyword>
<dbReference type="Proteomes" id="UP001164819">
    <property type="component" value="Chromosome"/>
</dbReference>
<evidence type="ECO:0000259" key="1">
    <source>
        <dbReference type="PROSITE" id="PS50042"/>
    </source>
</evidence>
<dbReference type="SUPFAM" id="SSF51206">
    <property type="entry name" value="cAMP-binding domain-like"/>
    <property type="match status" value="1"/>
</dbReference>
<organism evidence="2">
    <name type="scientific">Oxalobacter aliiformigenes</name>
    <dbReference type="NCBI Taxonomy" id="2946593"/>
    <lineage>
        <taxon>Bacteria</taxon>
        <taxon>Pseudomonadati</taxon>
        <taxon>Pseudomonadota</taxon>
        <taxon>Betaproteobacteria</taxon>
        <taxon>Burkholderiales</taxon>
        <taxon>Oxalobacteraceae</taxon>
        <taxon>Oxalobacter</taxon>
    </lineage>
</organism>
<dbReference type="AlphaFoldDB" id="A0A9E9LQE1"/>
<dbReference type="Proteomes" id="UP001164794">
    <property type="component" value="Chromosome"/>
</dbReference>
<dbReference type="EMBL" id="CP098248">
    <property type="protein sequence ID" value="WAV97316.1"/>
    <property type="molecule type" value="Genomic_DNA"/>
</dbReference>
<gene>
    <name evidence="3" type="ORF">NB645_00725</name>
    <name evidence="2" type="ORF">NB646_01840</name>
</gene>
<evidence type="ECO:0000313" key="3">
    <source>
        <dbReference type="EMBL" id="WAV97316.1"/>
    </source>
</evidence>
<dbReference type="InterPro" id="IPR018490">
    <property type="entry name" value="cNMP-bd_dom_sf"/>
</dbReference>
<dbReference type="PROSITE" id="PS50042">
    <property type="entry name" value="CNMP_BINDING_3"/>
    <property type="match status" value="1"/>
</dbReference>
<proteinExistence type="predicted"/>
<dbReference type="RefSeq" id="WP_269264789.1">
    <property type="nucleotide sequence ID" value="NZ_CP098247.1"/>
</dbReference>
<feature type="domain" description="Cyclic nucleotide-binding" evidence="1">
    <location>
        <begin position="22"/>
        <end position="81"/>
    </location>
</feature>
<accession>A0A9E9LQE1</accession>
<dbReference type="InterPro" id="IPR000595">
    <property type="entry name" value="cNMP-bd_dom"/>
</dbReference>